<organism evidence="8 9">
    <name type="scientific">Pegethrix bostrychoides GSE-TBD4-15B</name>
    <dbReference type="NCBI Taxonomy" id="2839662"/>
    <lineage>
        <taxon>Bacteria</taxon>
        <taxon>Bacillati</taxon>
        <taxon>Cyanobacteriota</taxon>
        <taxon>Cyanophyceae</taxon>
        <taxon>Oculatellales</taxon>
        <taxon>Oculatellaceae</taxon>
        <taxon>Pegethrix</taxon>
    </lineage>
</organism>
<keyword evidence="4" id="KW-0378">Hydrolase</keyword>
<reference evidence="8" key="2">
    <citation type="journal article" date="2022" name="Microbiol. Resour. Announc.">
        <title>Metagenome Sequencing to Explore Phylogenomics of Terrestrial Cyanobacteria.</title>
        <authorList>
            <person name="Ward R.D."/>
            <person name="Stajich J.E."/>
            <person name="Johansen J.R."/>
            <person name="Huntemann M."/>
            <person name="Clum A."/>
            <person name="Foster B."/>
            <person name="Foster B."/>
            <person name="Roux S."/>
            <person name="Palaniappan K."/>
            <person name="Varghese N."/>
            <person name="Mukherjee S."/>
            <person name="Reddy T.B.K."/>
            <person name="Daum C."/>
            <person name="Copeland A."/>
            <person name="Chen I.A."/>
            <person name="Ivanova N.N."/>
            <person name="Kyrpides N.C."/>
            <person name="Shapiro N."/>
            <person name="Eloe-Fadrosh E.A."/>
            <person name="Pietrasiak N."/>
        </authorList>
    </citation>
    <scope>NUCLEOTIDE SEQUENCE</scope>
    <source>
        <strain evidence="8">GSE-TBD4-15B</strain>
    </source>
</reference>
<dbReference type="EC" id="3.1.4.4" evidence="3"/>
<comment type="similarity">
    <text evidence="2">Belongs to the phospholipase D family.</text>
</comment>
<evidence type="ECO:0000256" key="3">
    <source>
        <dbReference type="ARBA" id="ARBA00012027"/>
    </source>
</evidence>
<keyword evidence="6" id="KW-0443">Lipid metabolism</keyword>
<dbReference type="Proteomes" id="UP000707356">
    <property type="component" value="Unassembled WGS sequence"/>
</dbReference>
<feature type="domain" description="PLD phosphodiesterase" evidence="7">
    <location>
        <begin position="196"/>
        <end position="223"/>
    </location>
</feature>
<dbReference type="SUPFAM" id="SSF56024">
    <property type="entry name" value="Phospholipase D/nuclease"/>
    <property type="match status" value="2"/>
</dbReference>
<proteinExistence type="inferred from homology"/>
<accession>A0A951P6S4</accession>
<dbReference type="SMART" id="SM00155">
    <property type="entry name" value="PLDc"/>
    <property type="match status" value="1"/>
</dbReference>
<dbReference type="GO" id="GO:0016042">
    <property type="term" value="P:lipid catabolic process"/>
    <property type="evidence" value="ECO:0007669"/>
    <property type="project" value="UniProtKB-KW"/>
</dbReference>
<dbReference type="PANTHER" id="PTHR43856">
    <property type="entry name" value="CARDIOLIPIN HYDROLASE"/>
    <property type="match status" value="1"/>
</dbReference>
<dbReference type="Pfam" id="PF13091">
    <property type="entry name" value="PLDc_2"/>
    <property type="match status" value="1"/>
</dbReference>
<keyword evidence="5" id="KW-0442">Lipid degradation</keyword>
<dbReference type="PROSITE" id="PS00018">
    <property type="entry name" value="EF_HAND_1"/>
    <property type="match status" value="1"/>
</dbReference>
<reference evidence="8" key="1">
    <citation type="submission" date="2021-05" db="EMBL/GenBank/DDBJ databases">
        <authorList>
            <person name="Pietrasiak N."/>
            <person name="Ward R."/>
            <person name="Stajich J.E."/>
            <person name="Kurbessoian T."/>
        </authorList>
    </citation>
    <scope>NUCLEOTIDE SEQUENCE</scope>
    <source>
        <strain evidence="8">GSE-TBD4-15B</strain>
    </source>
</reference>
<dbReference type="PROSITE" id="PS50035">
    <property type="entry name" value="PLD"/>
    <property type="match status" value="1"/>
</dbReference>
<sequence>MDLPKNKAIAIGLLLGGLLGIMLGSVALWRRPVQGQPASIVLLDPLPQDTEVQVYFNHSQAAAYREPYRQQYRLGDDLEQVVVTAINSAQRSVDLAVHELNLPQVALALKAKQQAGVKIRLIVENSYRRPLSELTPRQVQQLDERGRQKYQDFVQIVDQNQNGQLEPSEIAARDAMAILQAAQIPILDDTADGSKGSGLMHNKFLIIDGRDVITGSANFTWSDIHGDFATLESQGNANHLLKIESPAVAQLYQQEFNLMWGKDNPATRRFGLKKPYRAPRTLKLASSQLTIQFSPTSTKLPWEQSVNGLIGRSLTQAKQQIDLALFVFSEQQLSNLLEAEHTKGVQIRALIEPSFAFRDYSEV</sequence>
<dbReference type="InterPro" id="IPR051406">
    <property type="entry name" value="PLD_domain"/>
</dbReference>
<gene>
    <name evidence="8" type="ORF">KME07_00920</name>
</gene>
<evidence type="ECO:0000313" key="9">
    <source>
        <dbReference type="Proteomes" id="UP000707356"/>
    </source>
</evidence>
<evidence type="ECO:0000256" key="1">
    <source>
        <dbReference type="ARBA" id="ARBA00000798"/>
    </source>
</evidence>
<evidence type="ECO:0000256" key="5">
    <source>
        <dbReference type="ARBA" id="ARBA00022963"/>
    </source>
</evidence>
<dbReference type="InterPro" id="IPR018247">
    <property type="entry name" value="EF_Hand_1_Ca_BS"/>
</dbReference>
<dbReference type="Gene3D" id="3.30.870.10">
    <property type="entry name" value="Endonuclease Chain A"/>
    <property type="match status" value="2"/>
</dbReference>
<dbReference type="InterPro" id="IPR025202">
    <property type="entry name" value="PLD-like_dom"/>
</dbReference>
<name>A0A951P6S4_9CYAN</name>
<dbReference type="GO" id="GO:0004630">
    <property type="term" value="F:phospholipase D activity"/>
    <property type="evidence" value="ECO:0007669"/>
    <property type="project" value="UniProtKB-EC"/>
</dbReference>
<comment type="catalytic activity">
    <reaction evidence="1">
        <text>a 1,2-diacyl-sn-glycero-3-phosphocholine + H2O = a 1,2-diacyl-sn-glycero-3-phosphate + choline + H(+)</text>
        <dbReference type="Rhea" id="RHEA:14445"/>
        <dbReference type="ChEBI" id="CHEBI:15354"/>
        <dbReference type="ChEBI" id="CHEBI:15377"/>
        <dbReference type="ChEBI" id="CHEBI:15378"/>
        <dbReference type="ChEBI" id="CHEBI:57643"/>
        <dbReference type="ChEBI" id="CHEBI:58608"/>
        <dbReference type="EC" id="3.1.4.4"/>
    </reaction>
</comment>
<evidence type="ECO:0000256" key="4">
    <source>
        <dbReference type="ARBA" id="ARBA00022801"/>
    </source>
</evidence>
<dbReference type="EMBL" id="JAHHHV010000003">
    <property type="protein sequence ID" value="MBW4463988.1"/>
    <property type="molecule type" value="Genomic_DNA"/>
</dbReference>
<evidence type="ECO:0000256" key="6">
    <source>
        <dbReference type="ARBA" id="ARBA00023098"/>
    </source>
</evidence>
<dbReference type="GO" id="GO:0016891">
    <property type="term" value="F:RNA endonuclease activity producing 5'-phosphomonoesters, hydrolytic mechanism"/>
    <property type="evidence" value="ECO:0007669"/>
    <property type="project" value="TreeGrafter"/>
</dbReference>
<comment type="caution">
    <text evidence="8">The sequence shown here is derived from an EMBL/GenBank/DDBJ whole genome shotgun (WGS) entry which is preliminary data.</text>
</comment>
<evidence type="ECO:0000256" key="2">
    <source>
        <dbReference type="ARBA" id="ARBA00008664"/>
    </source>
</evidence>
<dbReference type="InterPro" id="IPR001736">
    <property type="entry name" value="PLipase_D/transphosphatidylase"/>
</dbReference>
<dbReference type="GO" id="GO:0006793">
    <property type="term" value="P:phosphorus metabolic process"/>
    <property type="evidence" value="ECO:0007669"/>
    <property type="project" value="UniProtKB-ARBA"/>
</dbReference>
<evidence type="ECO:0000259" key="7">
    <source>
        <dbReference type="PROSITE" id="PS50035"/>
    </source>
</evidence>
<evidence type="ECO:0000313" key="8">
    <source>
        <dbReference type="EMBL" id="MBW4463988.1"/>
    </source>
</evidence>
<dbReference type="CDD" id="cd09116">
    <property type="entry name" value="PLDc_Nuc_like"/>
    <property type="match status" value="1"/>
</dbReference>
<dbReference type="AlphaFoldDB" id="A0A951P6S4"/>
<dbReference type="PANTHER" id="PTHR43856:SF1">
    <property type="entry name" value="MITOCHONDRIAL CARDIOLIPIN HYDROLASE"/>
    <property type="match status" value="1"/>
</dbReference>
<protein>
    <recommendedName>
        <fullName evidence="3">phospholipase D</fullName>
        <ecNumber evidence="3">3.1.4.4</ecNumber>
    </recommendedName>
</protein>